<dbReference type="Gene3D" id="3.40.50.720">
    <property type="entry name" value="NAD(P)-binding Rossmann-like Domain"/>
    <property type="match status" value="1"/>
</dbReference>
<proteinExistence type="inferred from homology"/>
<dbReference type="GO" id="GO:0016020">
    <property type="term" value="C:membrane"/>
    <property type="evidence" value="ECO:0007669"/>
    <property type="project" value="TreeGrafter"/>
</dbReference>
<gene>
    <name evidence="3" type="ORF">SCHPADRAFT_295851</name>
</gene>
<dbReference type="EMBL" id="KQ085939">
    <property type="protein sequence ID" value="KLO14711.1"/>
    <property type="molecule type" value="Genomic_DNA"/>
</dbReference>
<comment type="similarity">
    <text evidence="1">Belongs to the short-chain dehydrogenases/reductases (SDR) family.</text>
</comment>
<dbReference type="PANTHER" id="PTHR44196:SF1">
    <property type="entry name" value="DEHYDROGENASE_REDUCTASE SDR FAMILY MEMBER 7B"/>
    <property type="match status" value="1"/>
</dbReference>
<keyword evidence="2" id="KW-0560">Oxidoreductase</keyword>
<dbReference type="PRINTS" id="PR00081">
    <property type="entry name" value="GDHRDH"/>
</dbReference>
<dbReference type="PANTHER" id="PTHR44196">
    <property type="entry name" value="DEHYDROGENASE/REDUCTASE SDR FAMILY MEMBER 7B"/>
    <property type="match status" value="1"/>
</dbReference>
<dbReference type="GO" id="GO:0016491">
    <property type="term" value="F:oxidoreductase activity"/>
    <property type="evidence" value="ECO:0007669"/>
    <property type="project" value="UniProtKB-KW"/>
</dbReference>
<reference evidence="3 4" key="1">
    <citation type="submission" date="2015-04" db="EMBL/GenBank/DDBJ databases">
        <title>Complete genome sequence of Schizopora paradoxa KUC8140, a cosmopolitan wood degrader in East Asia.</title>
        <authorList>
            <consortium name="DOE Joint Genome Institute"/>
            <person name="Min B."/>
            <person name="Park H."/>
            <person name="Jang Y."/>
            <person name="Kim J.-J."/>
            <person name="Kim K.H."/>
            <person name="Pangilinan J."/>
            <person name="Lipzen A."/>
            <person name="Riley R."/>
            <person name="Grigoriev I.V."/>
            <person name="Spatafora J.W."/>
            <person name="Choi I.-G."/>
        </authorList>
    </citation>
    <scope>NUCLEOTIDE SEQUENCE [LARGE SCALE GENOMIC DNA]</scope>
    <source>
        <strain evidence="3 4">KUC8140</strain>
    </source>
</reference>
<evidence type="ECO:0000256" key="2">
    <source>
        <dbReference type="ARBA" id="ARBA00023002"/>
    </source>
</evidence>
<sequence>MASGVAPKDHHSVYPAIAPENFIGALENKVALVTGAGRGVGKAIAFALAHAGAHVALLARTKSQLDEVAEEIKAKYNRNVLVFPVDATNQPDVAAAFEKAERELGKIDILVANAAIIVWRPFLYSDFNEDFKKIMDVNFTAPFFLIQLSVKSMHERKSGVVIAISSQGGILRFAATAAYSASKAALNTAIGVVQLELDAQGESGVQLYALSPGTVKTDMLGMYGLHEKDMEKMQPGSTKWWRDLHDSAADPPELCAQTCVYLATGKAKELRGRHIDAVKDIQSIVDQADIVKRENLYDMCVKELGR</sequence>
<dbReference type="InterPro" id="IPR036291">
    <property type="entry name" value="NAD(P)-bd_dom_sf"/>
</dbReference>
<dbReference type="AlphaFoldDB" id="A0A0H2SCM3"/>
<dbReference type="InParanoid" id="A0A0H2SCM3"/>
<dbReference type="STRING" id="27342.A0A0H2SCM3"/>
<dbReference type="CDD" id="cd05233">
    <property type="entry name" value="SDR_c"/>
    <property type="match status" value="1"/>
</dbReference>
<keyword evidence="4" id="KW-1185">Reference proteome</keyword>
<dbReference type="Proteomes" id="UP000053477">
    <property type="component" value="Unassembled WGS sequence"/>
</dbReference>
<dbReference type="InterPro" id="IPR002347">
    <property type="entry name" value="SDR_fam"/>
</dbReference>
<dbReference type="SUPFAM" id="SSF51735">
    <property type="entry name" value="NAD(P)-binding Rossmann-fold domains"/>
    <property type="match status" value="1"/>
</dbReference>
<evidence type="ECO:0000313" key="3">
    <source>
        <dbReference type="EMBL" id="KLO14711.1"/>
    </source>
</evidence>
<protein>
    <submittedName>
        <fullName evidence="3">NAD(P)-binding protein</fullName>
    </submittedName>
</protein>
<dbReference type="OrthoDB" id="1933717at2759"/>
<organism evidence="3 4">
    <name type="scientific">Schizopora paradoxa</name>
    <dbReference type="NCBI Taxonomy" id="27342"/>
    <lineage>
        <taxon>Eukaryota</taxon>
        <taxon>Fungi</taxon>
        <taxon>Dikarya</taxon>
        <taxon>Basidiomycota</taxon>
        <taxon>Agaricomycotina</taxon>
        <taxon>Agaricomycetes</taxon>
        <taxon>Hymenochaetales</taxon>
        <taxon>Schizoporaceae</taxon>
        <taxon>Schizopora</taxon>
    </lineage>
</organism>
<evidence type="ECO:0000313" key="4">
    <source>
        <dbReference type="Proteomes" id="UP000053477"/>
    </source>
</evidence>
<accession>A0A0H2SCM3</accession>
<dbReference type="Pfam" id="PF00106">
    <property type="entry name" value="adh_short"/>
    <property type="match status" value="1"/>
</dbReference>
<evidence type="ECO:0000256" key="1">
    <source>
        <dbReference type="ARBA" id="ARBA00006484"/>
    </source>
</evidence>
<name>A0A0H2SCM3_9AGAM</name>